<dbReference type="GeneID" id="9669241"/>
<sequence>MASEADKTQLETSQEFNGSENNDNGASSPSSDSGSGDAVKAVTHSVSWITYQVIITAALGGYLYGFSANAIAGTLAQPSFIAKFLSTPDAAQRTDGLLGGFLAGAMVGSLAQAPLSKHYGRRLCNAVAAVAAGIVIISGALQAASVNIAMLLVFRVICGIGAGMVFANSPVYMSEVAPPHARGSLVGMQGVGVVTAYILCAVFNLAFSYVHSAIQWRLIFIVLTGMGVVHLISLYFLPESPRWLMEQGRDDEALAILVKLHKTKTDPNGVLAHAEATQIKAQVETEKNLPAGFRYIFTTRHLLKRAYCSILLWVMAQGTGITAIANLVPVLMGGLGFGVTLQMALGVVWTVCAVIGCGFNVLLLDRVPRVRLLVIGGFGSAAILSVMAALQKFYLGTDDGPGLNAAVAIYFIFGAFFTTTIECTAYAYGSEIWPTHLRSEGSTLVFASFFGNSIAYSAPVTVGLKNIGWKFYMIFVVVTVISTIAIWFTFPETIGLPLEEINAKFGEQVEVDLKSAVAAEVGQEKRGENVTSKATA</sequence>
<evidence type="ECO:0000256" key="6">
    <source>
        <dbReference type="ARBA" id="ARBA00023136"/>
    </source>
</evidence>
<dbReference type="KEGG" id="nhe:NECHADRAFT_81148"/>
<feature type="transmembrane region" description="Helical" evidence="8">
    <location>
        <begin position="148"/>
        <end position="173"/>
    </location>
</feature>
<keyword evidence="4 8" id="KW-0812">Transmembrane</keyword>
<dbReference type="PROSITE" id="PS50850">
    <property type="entry name" value="MFS"/>
    <property type="match status" value="1"/>
</dbReference>
<dbReference type="GO" id="GO:0005351">
    <property type="term" value="F:carbohydrate:proton symporter activity"/>
    <property type="evidence" value="ECO:0007669"/>
    <property type="project" value="TreeGrafter"/>
</dbReference>
<keyword evidence="6 8" id="KW-0472">Membrane</keyword>
<dbReference type="EMBL" id="GG698928">
    <property type="protein sequence ID" value="EEU36499.1"/>
    <property type="molecule type" value="Genomic_DNA"/>
</dbReference>
<protein>
    <recommendedName>
        <fullName evidence="9">Major facilitator superfamily (MFS) profile domain-containing protein</fullName>
    </recommendedName>
</protein>
<dbReference type="SUPFAM" id="SSF103473">
    <property type="entry name" value="MFS general substrate transporter"/>
    <property type="match status" value="1"/>
</dbReference>
<feature type="compositionally biased region" description="Polar residues" evidence="7">
    <location>
        <begin position="10"/>
        <end position="20"/>
    </location>
</feature>
<evidence type="ECO:0000256" key="8">
    <source>
        <dbReference type="SAM" id="Phobius"/>
    </source>
</evidence>
<dbReference type="PRINTS" id="PR00171">
    <property type="entry name" value="SUGRTRNSPORT"/>
</dbReference>
<feature type="transmembrane region" description="Helical" evidence="8">
    <location>
        <begin position="123"/>
        <end position="142"/>
    </location>
</feature>
<dbReference type="InterPro" id="IPR005829">
    <property type="entry name" value="Sugar_transporter_CS"/>
</dbReference>
<dbReference type="Pfam" id="PF00083">
    <property type="entry name" value="Sugar_tr"/>
    <property type="match status" value="1"/>
</dbReference>
<dbReference type="InterPro" id="IPR003663">
    <property type="entry name" value="Sugar/inositol_transpt"/>
</dbReference>
<accession>C7ZHD8</accession>
<dbReference type="InterPro" id="IPR020846">
    <property type="entry name" value="MFS_dom"/>
</dbReference>
<dbReference type="InterPro" id="IPR036259">
    <property type="entry name" value="MFS_trans_sf"/>
</dbReference>
<evidence type="ECO:0000313" key="10">
    <source>
        <dbReference type="EMBL" id="EEU36499.1"/>
    </source>
</evidence>
<dbReference type="AlphaFoldDB" id="C7ZHD8"/>
<feature type="transmembrane region" description="Helical" evidence="8">
    <location>
        <begin position="471"/>
        <end position="490"/>
    </location>
</feature>
<dbReference type="PROSITE" id="PS00217">
    <property type="entry name" value="SUGAR_TRANSPORT_2"/>
    <property type="match status" value="1"/>
</dbReference>
<evidence type="ECO:0000256" key="5">
    <source>
        <dbReference type="ARBA" id="ARBA00022989"/>
    </source>
</evidence>
<keyword evidence="11" id="KW-1185">Reference proteome</keyword>
<gene>
    <name evidence="10" type="ORF">NECHADRAFT_81148</name>
</gene>
<dbReference type="Gene3D" id="1.20.1250.20">
    <property type="entry name" value="MFS general substrate transporter like domains"/>
    <property type="match status" value="1"/>
</dbReference>
<dbReference type="eggNOG" id="KOG0254">
    <property type="taxonomic scope" value="Eukaryota"/>
</dbReference>
<dbReference type="PANTHER" id="PTHR48022">
    <property type="entry name" value="PLASTIDIC GLUCOSE TRANSPORTER 4"/>
    <property type="match status" value="1"/>
</dbReference>
<dbReference type="HOGENOM" id="CLU_001265_30_13_1"/>
<evidence type="ECO:0000256" key="3">
    <source>
        <dbReference type="ARBA" id="ARBA00022448"/>
    </source>
</evidence>
<keyword evidence="5 8" id="KW-1133">Transmembrane helix</keyword>
<dbReference type="PANTHER" id="PTHR48022:SF30">
    <property type="entry name" value="MAJOR FACILITATOR SUPERFAMILY (MFS) PROFILE DOMAIN-CONTAINING PROTEIN"/>
    <property type="match status" value="1"/>
</dbReference>
<reference evidence="10 11" key="1">
    <citation type="journal article" date="2009" name="PLoS Genet.">
        <title>The genome of Nectria haematococca: contribution of supernumerary chromosomes to gene expansion.</title>
        <authorList>
            <person name="Coleman J.J."/>
            <person name="Rounsley S.D."/>
            <person name="Rodriguez-Carres M."/>
            <person name="Kuo A."/>
            <person name="Wasmann C.C."/>
            <person name="Grimwood J."/>
            <person name="Schmutz J."/>
            <person name="Taga M."/>
            <person name="White G.J."/>
            <person name="Zhou S."/>
            <person name="Schwartz D.C."/>
            <person name="Freitag M."/>
            <person name="Ma L.J."/>
            <person name="Danchin E.G."/>
            <person name="Henrissat B."/>
            <person name="Coutinho P.M."/>
            <person name="Nelson D.R."/>
            <person name="Straney D."/>
            <person name="Napoli C.A."/>
            <person name="Barker B.M."/>
            <person name="Gribskov M."/>
            <person name="Rep M."/>
            <person name="Kroken S."/>
            <person name="Molnar I."/>
            <person name="Rensing C."/>
            <person name="Kennell J.C."/>
            <person name="Zamora J."/>
            <person name="Farman M.L."/>
            <person name="Selker E.U."/>
            <person name="Salamov A."/>
            <person name="Shapiro H."/>
            <person name="Pangilinan J."/>
            <person name="Lindquist E."/>
            <person name="Lamers C."/>
            <person name="Grigoriev I.V."/>
            <person name="Geiser D.M."/>
            <person name="Covert S.F."/>
            <person name="Temporini E."/>
            <person name="Vanetten H.D."/>
        </authorList>
    </citation>
    <scope>NUCLEOTIDE SEQUENCE [LARGE SCALE GENOMIC DNA]</scope>
    <source>
        <strain evidence="11">ATCC MYA-4622 / CBS 123669 / FGSC 9596 / NRRL 45880 / 77-13-4</strain>
    </source>
</reference>
<evidence type="ECO:0000256" key="2">
    <source>
        <dbReference type="ARBA" id="ARBA00010992"/>
    </source>
</evidence>
<feature type="transmembrane region" description="Helical" evidence="8">
    <location>
        <begin position="96"/>
        <end position="116"/>
    </location>
</feature>
<evidence type="ECO:0000259" key="9">
    <source>
        <dbReference type="PROSITE" id="PS50850"/>
    </source>
</evidence>
<feature type="compositionally biased region" description="Low complexity" evidence="7">
    <location>
        <begin position="21"/>
        <end position="36"/>
    </location>
</feature>
<feature type="transmembrane region" description="Helical" evidence="8">
    <location>
        <begin position="185"/>
        <end position="210"/>
    </location>
</feature>
<feature type="transmembrane region" description="Helical" evidence="8">
    <location>
        <begin position="53"/>
        <end position="76"/>
    </location>
</feature>
<dbReference type="RefSeq" id="XP_003042212.1">
    <property type="nucleotide sequence ID" value="XM_003042166.1"/>
</dbReference>
<organism evidence="10 11">
    <name type="scientific">Fusarium vanettenii (strain ATCC MYA-4622 / CBS 123669 / FGSC 9596 / NRRL 45880 / 77-13-4)</name>
    <name type="common">Fusarium solani subsp. pisi</name>
    <dbReference type="NCBI Taxonomy" id="660122"/>
    <lineage>
        <taxon>Eukaryota</taxon>
        <taxon>Fungi</taxon>
        <taxon>Dikarya</taxon>
        <taxon>Ascomycota</taxon>
        <taxon>Pezizomycotina</taxon>
        <taxon>Sordariomycetes</taxon>
        <taxon>Hypocreomycetidae</taxon>
        <taxon>Hypocreales</taxon>
        <taxon>Nectriaceae</taxon>
        <taxon>Fusarium</taxon>
        <taxon>Fusarium solani species complex</taxon>
        <taxon>Fusarium vanettenii</taxon>
    </lineage>
</organism>
<feature type="transmembrane region" description="Helical" evidence="8">
    <location>
        <begin position="441"/>
        <end position="459"/>
    </location>
</feature>
<evidence type="ECO:0000313" key="11">
    <source>
        <dbReference type="Proteomes" id="UP000005206"/>
    </source>
</evidence>
<feature type="transmembrane region" description="Helical" evidence="8">
    <location>
        <begin position="216"/>
        <end position="237"/>
    </location>
</feature>
<feature type="domain" description="Major facilitator superfamily (MFS) profile" evidence="9">
    <location>
        <begin position="53"/>
        <end position="494"/>
    </location>
</feature>
<feature type="region of interest" description="Disordered" evidence="7">
    <location>
        <begin position="1"/>
        <end position="36"/>
    </location>
</feature>
<dbReference type="OMA" id="AQPTFIA"/>
<dbReference type="InterPro" id="IPR005828">
    <property type="entry name" value="MFS_sugar_transport-like"/>
</dbReference>
<comment type="similarity">
    <text evidence="2">Belongs to the major facilitator superfamily. Sugar transporter (TC 2.A.1.1) family.</text>
</comment>
<comment type="subcellular location">
    <subcellularLocation>
        <location evidence="1">Membrane</location>
        <topology evidence="1">Multi-pass membrane protein</topology>
    </subcellularLocation>
</comment>
<evidence type="ECO:0000256" key="1">
    <source>
        <dbReference type="ARBA" id="ARBA00004141"/>
    </source>
</evidence>
<keyword evidence="3" id="KW-0813">Transport</keyword>
<name>C7ZHD8_FUSV7</name>
<feature type="transmembrane region" description="Helical" evidence="8">
    <location>
        <begin position="407"/>
        <end position="429"/>
    </location>
</feature>
<feature type="transmembrane region" description="Helical" evidence="8">
    <location>
        <begin position="370"/>
        <end position="395"/>
    </location>
</feature>
<feature type="transmembrane region" description="Helical" evidence="8">
    <location>
        <begin position="343"/>
        <end position="363"/>
    </location>
</feature>
<evidence type="ECO:0000256" key="4">
    <source>
        <dbReference type="ARBA" id="ARBA00022692"/>
    </source>
</evidence>
<dbReference type="InParanoid" id="C7ZHD8"/>
<dbReference type="GO" id="GO:0016020">
    <property type="term" value="C:membrane"/>
    <property type="evidence" value="ECO:0007669"/>
    <property type="project" value="UniProtKB-SubCell"/>
</dbReference>
<dbReference type="InterPro" id="IPR050360">
    <property type="entry name" value="MFS_Sugar_Transporters"/>
</dbReference>
<proteinExistence type="inferred from homology"/>
<dbReference type="Proteomes" id="UP000005206">
    <property type="component" value="Chromosome 6"/>
</dbReference>
<dbReference type="OrthoDB" id="6612291at2759"/>
<feature type="transmembrane region" description="Helical" evidence="8">
    <location>
        <begin position="310"/>
        <end position="331"/>
    </location>
</feature>
<evidence type="ECO:0000256" key="7">
    <source>
        <dbReference type="SAM" id="MobiDB-lite"/>
    </source>
</evidence>
<dbReference type="VEuPathDB" id="FungiDB:NECHADRAFT_81148"/>